<accession>A0A2A7ARG5</accession>
<comment type="caution">
    <text evidence="2">The sequence shown here is derived from an EMBL/GenBank/DDBJ whole genome shotgun (WGS) entry which is preliminary data.</text>
</comment>
<protein>
    <recommendedName>
        <fullName evidence="4">DUF5105 domain-containing protein</fullName>
    </recommendedName>
</protein>
<dbReference type="Proteomes" id="UP000220005">
    <property type="component" value="Unassembled WGS sequence"/>
</dbReference>
<keyword evidence="1" id="KW-0732">Signal</keyword>
<dbReference type="RefSeq" id="WP_097839069.1">
    <property type="nucleotide sequence ID" value="NZ_NMTY01000009.1"/>
</dbReference>
<dbReference type="EMBL" id="NMTY01000009">
    <property type="protein sequence ID" value="PDX81775.1"/>
    <property type="molecule type" value="Genomic_DNA"/>
</dbReference>
<evidence type="ECO:0008006" key="4">
    <source>
        <dbReference type="Google" id="ProtNLM"/>
    </source>
</evidence>
<evidence type="ECO:0000256" key="1">
    <source>
        <dbReference type="SAM" id="SignalP"/>
    </source>
</evidence>
<proteinExistence type="predicted"/>
<dbReference type="AlphaFoldDB" id="A0A2A7ARG5"/>
<dbReference type="PROSITE" id="PS51257">
    <property type="entry name" value="PROKAR_LIPOPROTEIN"/>
    <property type="match status" value="1"/>
</dbReference>
<organism evidence="2 3">
    <name type="scientific">Faecalibacterium prausnitzii</name>
    <dbReference type="NCBI Taxonomy" id="853"/>
    <lineage>
        <taxon>Bacteria</taxon>
        <taxon>Bacillati</taxon>
        <taxon>Bacillota</taxon>
        <taxon>Clostridia</taxon>
        <taxon>Eubacteriales</taxon>
        <taxon>Oscillospiraceae</taxon>
        <taxon>Faecalibacterium</taxon>
    </lineage>
</organism>
<evidence type="ECO:0000313" key="3">
    <source>
        <dbReference type="Proteomes" id="UP000220005"/>
    </source>
</evidence>
<gene>
    <name evidence="2" type="ORF">CGS58_04410</name>
</gene>
<feature type="signal peptide" evidence="1">
    <location>
        <begin position="1"/>
        <end position="22"/>
    </location>
</feature>
<sequence>MKMFKKLMAVALAGVMALAVLTGCGTSVNEKEVIKIFNDTLKTEAAVQALAKKDVKIESVKADSDMKAKAQSVAKILATDVKDETTLKSQRTDKYDEIKKAVAGDDTTNQYLVGYAPKVKYDSKLYNTLDSGIDALTIILNSDTFNNAELNPDYEEIDGAVSLIGFADTTINGTTYTVAVIKIPTQKVNH</sequence>
<reference evidence="2 3" key="1">
    <citation type="journal article" date="2017" name="Front. Microbiol.">
        <title>New Insights into the Diversity of the Genus Faecalibacterium.</title>
        <authorList>
            <person name="Benevides L."/>
            <person name="Burman S."/>
            <person name="Martin R."/>
            <person name="Robert V."/>
            <person name="Thomas M."/>
            <person name="Miquel S."/>
            <person name="Chain F."/>
            <person name="Sokol H."/>
            <person name="Bermudez-Humaran L.G."/>
            <person name="Morrison M."/>
            <person name="Langella P."/>
            <person name="Azevedo V.A."/>
            <person name="Chatel J.M."/>
            <person name="Soares S."/>
        </authorList>
    </citation>
    <scope>NUCLEOTIDE SEQUENCE [LARGE SCALE GENOMIC DNA]</scope>
    <source>
        <strain evidence="2 3">CNCM I 4575</strain>
    </source>
</reference>
<evidence type="ECO:0000313" key="2">
    <source>
        <dbReference type="EMBL" id="PDX81775.1"/>
    </source>
</evidence>
<name>A0A2A7ARG5_9FIRM</name>
<feature type="chain" id="PRO_5038982004" description="DUF5105 domain-containing protein" evidence="1">
    <location>
        <begin position="23"/>
        <end position="190"/>
    </location>
</feature>